<comment type="caution">
    <text evidence="1">The sequence shown here is derived from an EMBL/GenBank/DDBJ whole genome shotgun (WGS) entry which is preliminary data.</text>
</comment>
<protein>
    <recommendedName>
        <fullName evidence="3">XRE family transcriptional regulator</fullName>
    </recommendedName>
</protein>
<organism evidence="1 2">
    <name type="scientific">Flavobacterium lipolyticum</name>
    <dbReference type="NCBI Taxonomy" id="2893754"/>
    <lineage>
        <taxon>Bacteria</taxon>
        <taxon>Pseudomonadati</taxon>
        <taxon>Bacteroidota</taxon>
        <taxon>Flavobacteriia</taxon>
        <taxon>Flavobacteriales</taxon>
        <taxon>Flavobacteriaceae</taxon>
        <taxon>Flavobacterium</taxon>
    </lineage>
</organism>
<proteinExistence type="predicted"/>
<sequence length="76" mass="8567">MATTTTKSKKKKLKGEIYTIIRNDIPLRKKIADALIIEVNSVYEAAKRKSARFSLPNVLEIIAKHTGIPKEELTDD</sequence>
<gene>
    <name evidence="1" type="ORF">LNQ34_04205</name>
</gene>
<name>A0ABS8LYD4_9FLAO</name>
<dbReference type="RefSeq" id="WP_229998765.1">
    <property type="nucleotide sequence ID" value="NZ_JAJJMN010000001.1"/>
</dbReference>
<evidence type="ECO:0000313" key="2">
    <source>
        <dbReference type="Proteomes" id="UP001430700"/>
    </source>
</evidence>
<evidence type="ECO:0000313" key="1">
    <source>
        <dbReference type="EMBL" id="MCC9016971.1"/>
    </source>
</evidence>
<dbReference type="EMBL" id="JAJJMN010000001">
    <property type="protein sequence ID" value="MCC9016971.1"/>
    <property type="molecule type" value="Genomic_DNA"/>
</dbReference>
<dbReference type="Proteomes" id="UP001430700">
    <property type="component" value="Unassembled WGS sequence"/>
</dbReference>
<accession>A0ABS8LYD4</accession>
<evidence type="ECO:0008006" key="3">
    <source>
        <dbReference type="Google" id="ProtNLM"/>
    </source>
</evidence>
<reference evidence="1" key="1">
    <citation type="submission" date="2021-11" db="EMBL/GenBank/DDBJ databases">
        <title>Description of novel Flavobacterium species.</title>
        <authorList>
            <person name="Saticioglu I.B."/>
            <person name="Ay H."/>
            <person name="Altun S."/>
            <person name="Duman M."/>
        </authorList>
    </citation>
    <scope>NUCLEOTIDE SEQUENCE</scope>
    <source>
        <strain evidence="1">F-126</strain>
    </source>
</reference>
<keyword evidence="2" id="KW-1185">Reference proteome</keyword>